<name>A0ACC1KY56_9FUNG</name>
<evidence type="ECO:0000313" key="1">
    <source>
        <dbReference type="EMBL" id="KAJ2796905.1"/>
    </source>
</evidence>
<sequence length="225" mass="24783">MSCQHEAHDDDFGHSHDGHGHGHGHSHGHDHSHDAEPDTGPQDSLFGQVLVDEAWCLNEQTPGSVCGVLKPWDRRLDTACRIVSDADEELLVYVPFNAMVKLKSVLIWGGSGQEAPSRVRAFANRDDLDFDNVGDTVPSQEWPLVDGATQPVEYPVRATKFSSVRSVALHVPANFGADETHVYYLAFRGDWEPLRENPVISVYELRPNVADHKAPAAEASHHSVS</sequence>
<organism evidence="1 2">
    <name type="scientific">Coemansia helicoidea</name>
    <dbReference type="NCBI Taxonomy" id="1286919"/>
    <lineage>
        <taxon>Eukaryota</taxon>
        <taxon>Fungi</taxon>
        <taxon>Fungi incertae sedis</taxon>
        <taxon>Zoopagomycota</taxon>
        <taxon>Kickxellomycotina</taxon>
        <taxon>Kickxellomycetes</taxon>
        <taxon>Kickxellales</taxon>
        <taxon>Kickxellaceae</taxon>
        <taxon>Coemansia</taxon>
    </lineage>
</organism>
<evidence type="ECO:0000313" key="2">
    <source>
        <dbReference type="Proteomes" id="UP001140087"/>
    </source>
</evidence>
<proteinExistence type="predicted"/>
<dbReference type="Proteomes" id="UP001140087">
    <property type="component" value="Unassembled WGS sequence"/>
</dbReference>
<keyword evidence="2" id="KW-1185">Reference proteome</keyword>
<protein>
    <submittedName>
        <fullName evidence="1">Uncharacterized protein</fullName>
    </submittedName>
</protein>
<gene>
    <name evidence="1" type="ORF">H4R21_004531</name>
</gene>
<comment type="caution">
    <text evidence="1">The sequence shown here is derived from an EMBL/GenBank/DDBJ whole genome shotgun (WGS) entry which is preliminary data.</text>
</comment>
<dbReference type="EMBL" id="JANBUN010001743">
    <property type="protein sequence ID" value="KAJ2796905.1"/>
    <property type="molecule type" value="Genomic_DNA"/>
</dbReference>
<accession>A0ACC1KY56</accession>
<reference evidence="1" key="1">
    <citation type="submission" date="2022-07" db="EMBL/GenBank/DDBJ databases">
        <title>Phylogenomic reconstructions and comparative analyses of Kickxellomycotina fungi.</title>
        <authorList>
            <person name="Reynolds N.K."/>
            <person name="Stajich J.E."/>
            <person name="Barry K."/>
            <person name="Grigoriev I.V."/>
            <person name="Crous P."/>
            <person name="Smith M.E."/>
        </authorList>
    </citation>
    <scope>NUCLEOTIDE SEQUENCE</scope>
    <source>
        <strain evidence="1">BCRC 34780</strain>
    </source>
</reference>